<protein>
    <submittedName>
        <fullName evidence="2">Uncharacterized protein</fullName>
    </submittedName>
</protein>
<feature type="transmembrane region" description="Helical" evidence="1">
    <location>
        <begin position="30"/>
        <end position="54"/>
    </location>
</feature>
<reference evidence="2" key="1">
    <citation type="journal article" date="2022" name="New Phytol.">
        <title>Evolutionary transition to the ectomycorrhizal habit in the genomes of a hyperdiverse lineage of mushroom-forming fungi.</title>
        <authorList>
            <person name="Looney B."/>
            <person name="Miyauchi S."/>
            <person name="Morin E."/>
            <person name="Drula E."/>
            <person name="Courty P.E."/>
            <person name="Kohler A."/>
            <person name="Kuo A."/>
            <person name="LaButti K."/>
            <person name="Pangilinan J."/>
            <person name="Lipzen A."/>
            <person name="Riley R."/>
            <person name="Andreopoulos W."/>
            <person name="He G."/>
            <person name="Johnson J."/>
            <person name="Nolan M."/>
            <person name="Tritt A."/>
            <person name="Barry K.W."/>
            <person name="Grigoriev I.V."/>
            <person name="Nagy L.G."/>
            <person name="Hibbett D."/>
            <person name="Henrissat B."/>
            <person name="Matheny P.B."/>
            <person name="Labbe J."/>
            <person name="Martin F.M."/>
        </authorList>
    </citation>
    <scope>NUCLEOTIDE SEQUENCE</scope>
    <source>
        <strain evidence="2">BPL690</strain>
    </source>
</reference>
<sequence length="103" mass="11284">MLAPCMAGYPYRQLDIKRQRTASVGASNTLFFFFFSALFGTGCQLLVTLFSSGFAPAAKDGQRRRIVEALSSFLLPSVLVIRLGLADKPLGNERGYEAGIYQL</sequence>
<evidence type="ECO:0000313" key="2">
    <source>
        <dbReference type="EMBL" id="KAI0297067.1"/>
    </source>
</evidence>
<keyword evidence="1" id="KW-0812">Transmembrane</keyword>
<evidence type="ECO:0000313" key="3">
    <source>
        <dbReference type="Proteomes" id="UP001203297"/>
    </source>
</evidence>
<comment type="caution">
    <text evidence="2">The sequence shown here is derived from an EMBL/GenBank/DDBJ whole genome shotgun (WGS) entry which is preliminary data.</text>
</comment>
<evidence type="ECO:0000256" key="1">
    <source>
        <dbReference type="SAM" id="Phobius"/>
    </source>
</evidence>
<organism evidence="2 3">
    <name type="scientific">Multifurca ochricompacta</name>
    <dbReference type="NCBI Taxonomy" id="376703"/>
    <lineage>
        <taxon>Eukaryota</taxon>
        <taxon>Fungi</taxon>
        <taxon>Dikarya</taxon>
        <taxon>Basidiomycota</taxon>
        <taxon>Agaricomycotina</taxon>
        <taxon>Agaricomycetes</taxon>
        <taxon>Russulales</taxon>
        <taxon>Russulaceae</taxon>
        <taxon>Multifurca</taxon>
    </lineage>
</organism>
<gene>
    <name evidence="2" type="ORF">B0F90DRAFT_992388</name>
</gene>
<dbReference type="Proteomes" id="UP001203297">
    <property type="component" value="Unassembled WGS sequence"/>
</dbReference>
<proteinExistence type="predicted"/>
<feature type="transmembrane region" description="Helical" evidence="1">
    <location>
        <begin position="66"/>
        <end position="85"/>
    </location>
</feature>
<dbReference type="AlphaFoldDB" id="A0AAD4QJ21"/>
<keyword evidence="1" id="KW-1133">Transmembrane helix</keyword>
<accession>A0AAD4QJ21</accession>
<keyword evidence="3" id="KW-1185">Reference proteome</keyword>
<name>A0AAD4QJ21_9AGAM</name>
<dbReference type="EMBL" id="WTXG01000041">
    <property type="protein sequence ID" value="KAI0297067.1"/>
    <property type="molecule type" value="Genomic_DNA"/>
</dbReference>
<keyword evidence="1" id="KW-0472">Membrane</keyword>